<evidence type="ECO:0008006" key="5">
    <source>
        <dbReference type="Google" id="ProtNLM"/>
    </source>
</evidence>
<keyword evidence="2" id="KW-0732">Signal</keyword>
<feature type="signal peptide" evidence="2">
    <location>
        <begin position="1"/>
        <end position="26"/>
    </location>
</feature>
<dbReference type="PROSITE" id="PS51257">
    <property type="entry name" value="PROKAR_LIPOPROTEIN"/>
    <property type="match status" value="1"/>
</dbReference>
<accession>A0A7W7VPV2</accession>
<name>A0A7W7VPV2_9ACTN</name>
<dbReference type="RefSeq" id="WP_184718569.1">
    <property type="nucleotide sequence ID" value="NZ_JACHJP010000005.1"/>
</dbReference>
<proteinExistence type="predicted"/>
<evidence type="ECO:0000313" key="3">
    <source>
        <dbReference type="EMBL" id="MBB4917894.1"/>
    </source>
</evidence>
<protein>
    <recommendedName>
        <fullName evidence="5">DUF4871 domain-containing protein</fullName>
    </recommendedName>
</protein>
<feature type="compositionally biased region" description="Pro residues" evidence="1">
    <location>
        <begin position="30"/>
        <end position="40"/>
    </location>
</feature>
<evidence type="ECO:0000256" key="1">
    <source>
        <dbReference type="SAM" id="MobiDB-lite"/>
    </source>
</evidence>
<feature type="chain" id="PRO_5031563760" description="DUF4871 domain-containing protein" evidence="2">
    <location>
        <begin position="27"/>
        <end position="201"/>
    </location>
</feature>
<organism evidence="3 4">
    <name type="scientific">Streptosporangium saharense</name>
    <dbReference type="NCBI Taxonomy" id="1706840"/>
    <lineage>
        <taxon>Bacteria</taxon>
        <taxon>Bacillati</taxon>
        <taxon>Actinomycetota</taxon>
        <taxon>Actinomycetes</taxon>
        <taxon>Streptosporangiales</taxon>
        <taxon>Streptosporangiaceae</taxon>
        <taxon>Streptosporangium</taxon>
    </lineage>
</organism>
<dbReference type="Proteomes" id="UP000552644">
    <property type="component" value="Unassembled WGS sequence"/>
</dbReference>
<keyword evidence="4" id="KW-1185">Reference proteome</keyword>
<gene>
    <name evidence="3" type="ORF">FHS44_005014</name>
</gene>
<feature type="region of interest" description="Disordered" evidence="1">
    <location>
        <begin position="27"/>
        <end position="69"/>
    </location>
</feature>
<comment type="caution">
    <text evidence="3">The sequence shown here is derived from an EMBL/GenBank/DDBJ whole genome shotgun (WGS) entry which is preliminary data.</text>
</comment>
<sequence>MRGSRVAGALVLLATLSACGRGTVSAQIPPLTPSSPPPPSLSNSVSAPSSPFPRPEATVGPDLPKKKAKGCAVTKLRSRGEMPPDVNEQFRQEQLNPDDWYGAGGLWTLLDTTDTAYKRSGGIVTLRTVWWRDHDEALTVEAVATKTGETVRGESPGPYPVPGVQPISLPLPHLGCWHVTATFGETKVSFITDVSRLAGPD</sequence>
<reference evidence="3 4" key="1">
    <citation type="submission" date="2020-08" db="EMBL/GenBank/DDBJ databases">
        <title>Genomic Encyclopedia of Type Strains, Phase III (KMG-III): the genomes of soil and plant-associated and newly described type strains.</title>
        <authorList>
            <person name="Whitman W."/>
        </authorList>
    </citation>
    <scope>NUCLEOTIDE SEQUENCE [LARGE SCALE GENOMIC DNA]</scope>
    <source>
        <strain evidence="3 4">CECT 8840</strain>
    </source>
</reference>
<evidence type="ECO:0000256" key="2">
    <source>
        <dbReference type="SAM" id="SignalP"/>
    </source>
</evidence>
<evidence type="ECO:0000313" key="4">
    <source>
        <dbReference type="Proteomes" id="UP000552644"/>
    </source>
</evidence>
<dbReference type="AlphaFoldDB" id="A0A7W7VPV2"/>
<dbReference type="EMBL" id="JACHJP010000005">
    <property type="protein sequence ID" value="MBB4917894.1"/>
    <property type="molecule type" value="Genomic_DNA"/>
</dbReference>